<name>A0A238YZD0_9FLAO</name>
<reference evidence="3" key="1">
    <citation type="submission" date="2017-06" db="EMBL/GenBank/DDBJ databases">
        <authorList>
            <person name="Varghese N."/>
            <person name="Submissions S."/>
        </authorList>
    </citation>
    <scope>NUCLEOTIDE SEQUENCE [LARGE SCALE GENOMIC DNA]</scope>
    <source>
        <strain evidence="3">DSM 27993</strain>
    </source>
</reference>
<protein>
    <submittedName>
        <fullName evidence="2">Polysaccharide pyruvyl transferase</fullName>
    </submittedName>
</protein>
<sequence>MKIKTITCHEVYNYGASLQEYALLKYLENIGHTAEAIHYKPFYLSNHFNLKSISLKYNSFPVKYIYLLAKLPGRLMALKRKKAFDNFSKKYIKTGNLKYKKNEELKVNLPEADAYICGSDQIWNSFFQNGKDLAFYLDFVPKEKLKISYAASFAIDEIKEELKSFVKEKVYRINHISVRETSGVTILNELGIKNAVQVLDPVFLLDAKHWVDTFVKPMNEKFIFVYDFDSNPLIKEIAIKLKKDKGFKIYTVNKNIKYADKNFYLEGPERFLSLVCHSQFNITNSFHSVAFSLIFKKQFVVVNRQENINTRMRDLLQLLNLNQLVDSYIEFSSIKPIDYKKVETILKEKINYSKNFIIKSLG</sequence>
<dbReference type="GO" id="GO:0016740">
    <property type="term" value="F:transferase activity"/>
    <property type="evidence" value="ECO:0007669"/>
    <property type="project" value="UniProtKB-KW"/>
</dbReference>
<dbReference type="OrthoDB" id="9799278at2"/>
<keyword evidence="2" id="KW-0808">Transferase</keyword>
<proteinExistence type="predicted"/>
<accession>A0A238YZD0</accession>
<keyword evidence="3" id="KW-1185">Reference proteome</keyword>
<evidence type="ECO:0000313" key="3">
    <source>
        <dbReference type="Proteomes" id="UP000198412"/>
    </source>
</evidence>
<dbReference type="Proteomes" id="UP000198412">
    <property type="component" value="Unassembled WGS sequence"/>
</dbReference>
<dbReference type="InterPro" id="IPR007345">
    <property type="entry name" value="Polysacch_pyruvyl_Trfase"/>
</dbReference>
<organism evidence="2 3">
    <name type="scientific">Lutibacter flavus</name>
    <dbReference type="NCBI Taxonomy" id="691689"/>
    <lineage>
        <taxon>Bacteria</taxon>
        <taxon>Pseudomonadati</taxon>
        <taxon>Bacteroidota</taxon>
        <taxon>Flavobacteriia</taxon>
        <taxon>Flavobacteriales</taxon>
        <taxon>Flavobacteriaceae</taxon>
        <taxon>Lutibacter</taxon>
    </lineage>
</organism>
<evidence type="ECO:0000313" key="2">
    <source>
        <dbReference type="EMBL" id="SNR76034.1"/>
    </source>
</evidence>
<dbReference type="RefSeq" id="WP_089379192.1">
    <property type="nucleotide sequence ID" value="NZ_FZNX01000005.1"/>
</dbReference>
<dbReference type="AlphaFoldDB" id="A0A238YZD0"/>
<feature type="domain" description="Polysaccharide pyruvyl transferase" evidence="1">
    <location>
        <begin position="13"/>
        <end position="304"/>
    </location>
</feature>
<gene>
    <name evidence="2" type="ORF">SAMN04488111_2927</name>
</gene>
<dbReference type="EMBL" id="FZNX01000005">
    <property type="protein sequence ID" value="SNR76034.1"/>
    <property type="molecule type" value="Genomic_DNA"/>
</dbReference>
<dbReference type="Pfam" id="PF04230">
    <property type="entry name" value="PS_pyruv_trans"/>
    <property type="match status" value="1"/>
</dbReference>
<evidence type="ECO:0000259" key="1">
    <source>
        <dbReference type="Pfam" id="PF04230"/>
    </source>
</evidence>